<protein>
    <recommendedName>
        <fullName evidence="5">Luciferase-like domain-containing protein</fullName>
    </recommendedName>
</protein>
<dbReference type="PANTHER" id="PTHR42847:SF9">
    <property type="entry name" value="BLL6451 PROTEIN"/>
    <property type="match status" value="1"/>
</dbReference>
<gene>
    <name evidence="6" type="ORF">METZ01_LOCUS511183</name>
</gene>
<evidence type="ECO:0000256" key="3">
    <source>
        <dbReference type="ARBA" id="ARBA00023002"/>
    </source>
</evidence>
<accession>A0A383ENY6</accession>
<organism evidence="6">
    <name type="scientific">marine metagenome</name>
    <dbReference type="NCBI Taxonomy" id="408172"/>
    <lineage>
        <taxon>unclassified sequences</taxon>
        <taxon>metagenomes</taxon>
        <taxon>ecological metagenomes</taxon>
    </lineage>
</organism>
<dbReference type="Pfam" id="PF00296">
    <property type="entry name" value="Bac_luciferase"/>
    <property type="match status" value="1"/>
</dbReference>
<keyword evidence="3" id="KW-0560">Oxidoreductase</keyword>
<evidence type="ECO:0000259" key="5">
    <source>
        <dbReference type="Pfam" id="PF00296"/>
    </source>
</evidence>
<keyword evidence="2" id="KW-0288">FMN</keyword>
<name>A0A383ENY6_9ZZZZ</name>
<reference evidence="6" key="1">
    <citation type="submission" date="2018-05" db="EMBL/GenBank/DDBJ databases">
        <authorList>
            <person name="Lanie J.A."/>
            <person name="Ng W.-L."/>
            <person name="Kazmierczak K.M."/>
            <person name="Andrzejewski T.M."/>
            <person name="Davidsen T.M."/>
            <person name="Wayne K.J."/>
            <person name="Tettelin H."/>
            <person name="Glass J.I."/>
            <person name="Rusch D."/>
            <person name="Podicherti R."/>
            <person name="Tsui H.-C.T."/>
            <person name="Winkler M.E."/>
        </authorList>
    </citation>
    <scope>NUCLEOTIDE SEQUENCE</scope>
</reference>
<feature type="non-terminal residue" evidence="6">
    <location>
        <position position="146"/>
    </location>
</feature>
<dbReference type="InterPro" id="IPR050172">
    <property type="entry name" value="SsuD_RutA_monooxygenase"/>
</dbReference>
<dbReference type="Gene3D" id="3.20.20.30">
    <property type="entry name" value="Luciferase-like domain"/>
    <property type="match status" value="1"/>
</dbReference>
<keyword evidence="4" id="KW-0503">Monooxygenase</keyword>
<dbReference type="SUPFAM" id="SSF51679">
    <property type="entry name" value="Bacterial luciferase-like"/>
    <property type="match status" value="1"/>
</dbReference>
<proteinExistence type="predicted"/>
<dbReference type="GO" id="GO:0046306">
    <property type="term" value="P:alkanesulfonate catabolic process"/>
    <property type="evidence" value="ECO:0007669"/>
    <property type="project" value="TreeGrafter"/>
</dbReference>
<evidence type="ECO:0000256" key="2">
    <source>
        <dbReference type="ARBA" id="ARBA00022643"/>
    </source>
</evidence>
<dbReference type="InterPro" id="IPR036661">
    <property type="entry name" value="Luciferase-like_sf"/>
</dbReference>
<dbReference type="AlphaFoldDB" id="A0A383ENY6"/>
<feature type="domain" description="Luciferase-like" evidence="5">
    <location>
        <begin position="26"/>
        <end position="145"/>
    </location>
</feature>
<evidence type="ECO:0000313" key="6">
    <source>
        <dbReference type="EMBL" id="SVE58329.1"/>
    </source>
</evidence>
<evidence type="ECO:0000256" key="1">
    <source>
        <dbReference type="ARBA" id="ARBA00022630"/>
    </source>
</evidence>
<sequence length="146" mass="15573">MTLDIVGMIGVKANEGDPAVSIIGGGIDLDYLGRFSRVHEESGFDAALVGYSSGSADSFAVAQAAAAATSNLRFLVAHRPGFVSPTLAARRAATVDIFTGGRIGVHFITGGSDAEQRRDGDHLLHDDRYRRTSEYMNIFRRALDGD</sequence>
<dbReference type="PANTHER" id="PTHR42847">
    <property type="entry name" value="ALKANESULFONATE MONOOXYGENASE"/>
    <property type="match status" value="1"/>
</dbReference>
<dbReference type="InterPro" id="IPR011251">
    <property type="entry name" value="Luciferase-like_dom"/>
</dbReference>
<keyword evidence="1" id="KW-0285">Flavoprotein</keyword>
<dbReference type="EMBL" id="UINC01227442">
    <property type="protein sequence ID" value="SVE58329.1"/>
    <property type="molecule type" value="Genomic_DNA"/>
</dbReference>
<dbReference type="GO" id="GO:0008726">
    <property type="term" value="F:alkanesulfonate monooxygenase activity"/>
    <property type="evidence" value="ECO:0007669"/>
    <property type="project" value="TreeGrafter"/>
</dbReference>
<evidence type="ECO:0000256" key="4">
    <source>
        <dbReference type="ARBA" id="ARBA00023033"/>
    </source>
</evidence>